<evidence type="ECO:0000256" key="7">
    <source>
        <dbReference type="ARBA" id="ARBA00023004"/>
    </source>
</evidence>
<gene>
    <name evidence="10" type="ORF">QYE76_055692</name>
</gene>
<dbReference type="GO" id="GO:0016710">
    <property type="term" value="F:trans-cinnamate 4-monooxygenase activity"/>
    <property type="evidence" value="ECO:0007669"/>
    <property type="project" value="TreeGrafter"/>
</dbReference>
<dbReference type="GO" id="GO:0046872">
    <property type="term" value="F:metal ion binding"/>
    <property type="evidence" value="ECO:0007669"/>
    <property type="project" value="UniProtKB-KW"/>
</dbReference>
<dbReference type="Proteomes" id="UP001231189">
    <property type="component" value="Unassembled WGS sequence"/>
</dbReference>
<comment type="subcellular location">
    <subcellularLocation>
        <location evidence="2">Membrane</location>
        <topology evidence="2">Single-pass membrane protein</topology>
    </subcellularLocation>
</comment>
<evidence type="ECO:0000256" key="9">
    <source>
        <dbReference type="SAM" id="MobiDB-lite"/>
    </source>
</evidence>
<evidence type="ECO:0000256" key="1">
    <source>
        <dbReference type="ARBA" id="ARBA00001971"/>
    </source>
</evidence>
<dbReference type="GO" id="GO:0016020">
    <property type="term" value="C:membrane"/>
    <property type="evidence" value="ECO:0007669"/>
    <property type="project" value="UniProtKB-SubCell"/>
</dbReference>
<comment type="cofactor">
    <cofactor evidence="1">
        <name>heme</name>
        <dbReference type="ChEBI" id="CHEBI:30413"/>
    </cofactor>
</comment>
<proteinExistence type="inferred from homology"/>
<dbReference type="AlphaFoldDB" id="A0AAD8T1V5"/>
<evidence type="ECO:0000256" key="2">
    <source>
        <dbReference type="ARBA" id="ARBA00004167"/>
    </source>
</evidence>
<name>A0AAD8T1V5_LOLMU</name>
<comment type="similarity">
    <text evidence="3">Belongs to the cytochrome P450 family.</text>
</comment>
<evidence type="ECO:0000256" key="3">
    <source>
        <dbReference type="ARBA" id="ARBA00010617"/>
    </source>
</evidence>
<reference evidence="10" key="1">
    <citation type="submission" date="2023-07" db="EMBL/GenBank/DDBJ databases">
        <title>A chromosome-level genome assembly of Lolium multiflorum.</title>
        <authorList>
            <person name="Chen Y."/>
            <person name="Copetti D."/>
            <person name="Kolliker R."/>
            <person name="Studer B."/>
        </authorList>
    </citation>
    <scope>NUCLEOTIDE SEQUENCE</scope>
    <source>
        <strain evidence="10">02402/16</strain>
        <tissue evidence="10">Leaf</tissue>
    </source>
</reference>
<protein>
    <submittedName>
        <fullName evidence="10">Uncharacterized protein</fullName>
    </submittedName>
</protein>
<accession>A0AAD8T1V5</accession>
<evidence type="ECO:0000313" key="11">
    <source>
        <dbReference type="Proteomes" id="UP001231189"/>
    </source>
</evidence>
<feature type="compositionally biased region" description="Low complexity" evidence="9">
    <location>
        <begin position="28"/>
        <end position="45"/>
    </location>
</feature>
<dbReference type="PANTHER" id="PTHR47948">
    <property type="entry name" value="TRANS-CINNAMATE 4-MONOOXYGENASE"/>
    <property type="match status" value="1"/>
</dbReference>
<dbReference type="GO" id="GO:0009808">
    <property type="term" value="P:lignin metabolic process"/>
    <property type="evidence" value="ECO:0007669"/>
    <property type="project" value="TreeGrafter"/>
</dbReference>
<keyword evidence="4" id="KW-0349">Heme</keyword>
<feature type="compositionally biased region" description="Polar residues" evidence="9">
    <location>
        <begin position="1"/>
        <end position="11"/>
    </location>
</feature>
<keyword evidence="7" id="KW-0408">Iron</keyword>
<dbReference type="EMBL" id="JAUUTY010000003">
    <property type="protein sequence ID" value="KAK1667533.1"/>
    <property type="molecule type" value="Genomic_DNA"/>
</dbReference>
<feature type="region of interest" description="Disordered" evidence="9">
    <location>
        <begin position="1"/>
        <end position="105"/>
    </location>
</feature>
<feature type="compositionally biased region" description="Polar residues" evidence="9">
    <location>
        <begin position="94"/>
        <end position="103"/>
    </location>
</feature>
<keyword evidence="8" id="KW-0503">Monooxygenase</keyword>
<dbReference type="PANTHER" id="PTHR47948:SF4">
    <property type="entry name" value="TRANS-CINNAMATE 4-MONOOXYGENASE"/>
    <property type="match status" value="1"/>
</dbReference>
<evidence type="ECO:0000256" key="8">
    <source>
        <dbReference type="ARBA" id="ARBA00023033"/>
    </source>
</evidence>
<comment type="caution">
    <text evidence="10">The sequence shown here is derived from an EMBL/GenBank/DDBJ whole genome shotgun (WGS) entry which is preliminary data.</text>
</comment>
<organism evidence="10 11">
    <name type="scientific">Lolium multiflorum</name>
    <name type="common">Italian ryegrass</name>
    <name type="synonym">Lolium perenne subsp. multiflorum</name>
    <dbReference type="NCBI Taxonomy" id="4521"/>
    <lineage>
        <taxon>Eukaryota</taxon>
        <taxon>Viridiplantae</taxon>
        <taxon>Streptophyta</taxon>
        <taxon>Embryophyta</taxon>
        <taxon>Tracheophyta</taxon>
        <taxon>Spermatophyta</taxon>
        <taxon>Magnoliopsida</taxon>
        <taxon>Liliopsida</taxon>
        <taxon>Poales</taxon>
        <taxon>Poaceae</taxon>
        <taxon>BOP clade</taxon>
        <taxon>Pooideae</taxon>
        <taxon>Poodae</taxon>
        <taxon>Poeae</taxon>
        <taxon>Poeae Chloroplast Group 2 (Poeae type)</taxon>
        <taxon>Loliodinae</taxon>
        <taxon>Loliinae</taxon>
        <taxon>Lolium</taxon>
    </lineage>
</organism>
<evidence type="ECO:0000256" key="6">
    <source>
        <dbReference type="ARBA" id="ARBA00023002"/>
    </source>
</evidence>
<evidence type="ECO:0000313" key="10">
    <source>
        <dbReference type="EMBL" id="KAK1667533.1"/>
    </source>
</evidence>
<keyword evidence="5" id="KW-0479">Metal-binding</keyword>
<evidence type="ECO:0000256" key="4">
    <source>
        <dbReference type="ARBA" id="ARBA00022617"/>
    </source>
</evidence>
<sequence length="184" mass="20325">MGTHHISQTTAGLGEPERGRRATGGNCTGQSSHLQLLSLSTTPTSNKDTRPGGRSGRNQGTSDTPPRRENGAWRCHRRWAVIADPPAPTKFQVREQSAPSTNPVEERYANGKTRTRFDEEEDLHEKETPRGSLPILGITIGRLVQNFELTTPPGVDKLDTTEKGRQFSLHILKHSTIVAKPRVF</sequence>
<keyword evidence="11" id="KW-1185">Reference proteome</keyword>
<evidence type="ECO:0000256" key="5">
    <source>
        <dbReference type="ARBA" id="ARBA00022723"/>
    </source>
</evidence>
<keyword evidence="6" id="KW-0560">Oxidoreductase</keyword>